<evidence type="ECO:0000256" key="11">
    <source>
        <dbReference type="ARBA" id="ARBA00023326"/>
    </source>
</evidence>
<keyword evidence="7" id="KW-0146">Chitin degradation</keyword>
<evidence type="ECO:0000256" key="3">
    <source>
        <dbReference type="ARBA" id="ARBA00022669"/>
    </source>
</evidence>
<dbReference type="Gene3D" id="3.30.20.10">
    <property type="entry name" value="Endochitinase, domain 2"/>
    <property type="match status" value="1"/>
</dbReference>
<keyword evidence="9" id="KW-0119">Carbohydrate metabolism</keyword>
<feature type="disulfide bond" evidence="13">
    <location>
        <begin position="42"/>
        <end position="104"/>
    </location>
</feature>
<dbReference type="PIRSF" id="PIRSF001060">
    <property type="entry name" value="Endochitinase"/>
    <property type="match status" value="1"/>
</dbReference>
<dbReference type="CDD" id="cd00325">
    <property type="entry name" value="chitinase_GH19"/>
    <property type="match status" value="1"/>
</dbReference>
<keyword evidence="3" id="KW-0147">Chitin-binding</keyword>
<dbReference type="InterPro" id="IPR016283">
    <property type="entry name" value="Glyco_hydro_19"/>
</dbReference>
<dbReference type="SUPFAM" id="SSF53955">
    <property type="entry name" value="Lysozyme-like"/>
    <property type="match status" value="1"/>
</dbReference>
<dbReference type="GO" id="GO:0008843">
    <property type="term" value="F:endochitinase activity"/>
    <property type="evidence" value="ECO:0007669"/>
    <property type="project" value="UniProtKB-EC"/>
</dbReference>
<name>Q944U5_FRAAN</name>
<dbReference type="FunFam" id="3.30.20.10:FF:000001">
    <property type="entry name" value="Endochitinase (Chitinase)"/>
    <property type="match status" value="1"/>
</dbReference>
<evidence type="ECO:0000256" key="2">
    <source>
        <dbReference type="ARBA" id="ARBA00012729"/>
    </source>
</evidence>
<evidence type="ECO:0000256" key="13">
    <source>
        <dbReference type="PIRSR" id="PIRSR001060-2"/>
    </source>
</evidence>
<dbReference type="GO" id="GO:0000272">
    <property type="term" value="P:polysaccharide catabolic process"/>
    <property type="evidence" value="ECO:0007669"/>
    <property type="project" value="UniProtKB-KW"/>
</dbReference>
<keyword evidence="8 13" id="KW-1015">Disulfide bond</keyword>
<organism evidence="16">
    <name type="scientific">Fragaria ananassa</name>
    <name type="common">Strawberry</name>
    <name type="synonym">Fragaria chiloensis x Fragaria virginiana</name>
    <dbReference type="NCBI Taxonomy" id="3747"/>
    <lineage>
        <taxon>Eukaryota</taxon>
        <taxon>Viridiplantae</taxon>
        <taxon>Streptophyta</taxon>
        <taxon>Embryophyta</taxon>
        <taxon>Tracheophyta</taxon>
        <taxon>Spermatophyta</taxon>
        <taxon>Magnoliopsida</taxon>
        <taxon>eudicotyledons</taxon>
        <taxon>Gunneridae</taxon>
        <taxon>Pentapetalae</taxon>
        <taxon>rosids</taxon>
        <taxon>fabids</taxon>
        <taxon>Rosales</taxon>
        <taxon>Rosaceae</taxon>
        <taxon>Rosoideae</taxon>
        <taxon>Potentilleae</taxon>
        <taxon>Fragariinae</taxon>
        <taxon>Fragaria</taxon>
    </lineage>
</organism>
<dbReference type="InterPro" id="IPR023346">
    <property type="entry name" value="Lysozyme-like_dom_sf"/>
</dbReference>
<dbReference type="GO" id="GO:0016998">
    <property type="term" value="P:cell wall macromolecule catabolic process"/>
    <property type="evidence" value="ECO:0007669"/>
    <property type="project" value="InterPro"/>
</dbReference>
<dbReference type="CAZy" id="GH19">
    <property type="family name" value="Glycoside Hydrolase Family 19"/>
</dbReference>
<feature type="signal peptide" evidence="14">
    <location>
        <begin position="1"/>
        <end position="19"/>
    </location>
</feature>
<feature type="disulfide bond" evidence="13">
    <location>
        <begin position="222"/>
        <end position="254"/>
    </location>
</feature>
<evidence type="ECO:0000256" key="12">
    <source>
        <dbReference type="PIRSR" id="PIRSR001060-1"/>
    </source>
</evidence>
<evidence type="ECO:0000256" key="5">
    <source>
        <dbReference type="ARBA" id="ARBA00022801"/>
    </source>
</evidence>
<comment type="catalytic activity">
    <reaction evidence="1">
        <text>Random endo-hydrolysis of N-acetyl-beta-D-glucosaminide (1-&gt;4)-beta-linkages in chitin and chitodextrins.</text>
        <dbReference type="EC" id="3.2.1.14"/>
    </reaction>
</comment>
<keyword evidence="4 14" id="KW-0732">Signal</keyword>
<feature type="disulfide bond" evidence="13">
    <location>
        <begin position="115"/>
        <end position="123"/>
    </location>
</feature>
<dbReference type="PANTHER" id="PTHR22595">
    <property type="entry name" value="CHITINASE-RELATED"/>
    <property type="match status" value="1"/>
</dbReference>
<evidence type="ECO:0000256" key="4">
    <source>
        <dbReference type="ARBA" id="ARBA00022729"/>
    </source>
</evidence>
<evidence type="ECO:0000313" key="16">
    <source>
        <dbReference type="EMBL" id="AAL16893.1"/>
    </source>
</evidence>
<feature type="chain" id="PRO_5004320491" description="chitinase" evidence="14">
    <location>
        <begin position="20"/>
        <end position="260"/>
    </location>
</feature>
<accession>Q944U5</accession>
<sequence>METLTLIIVSLTLVLESYADVASLISPSLFDQMLKYRNDGRCKGNGFYKYDAFVSAARSFNGFGTTGDVATQKKELAAFLGQTSHETTGGWPSAPDGPYAWGYCFIKELNEAVYCTPSAQYPCAAGKKYYGRGPIQLTHNYNYGPAGKAIGVDLINNPDLVATDPVISFKTAIWFWMTPQGNKPSSHDVITGRWNPSAADRSAGRVPGYGVITNIINGGLECGRGQDNRVADRIGFYKRYCGMLGVGTGDNLDCYNQRPF</sequence>
<keyword evidence="6" id="KW-0611">Plant defense</keyword>
<evidence type="ECO:0000256" key="1">
    <source>
        <dbReference type="ARBA" id="ARBA00000822"/>
    </source>
</evidence>
<evidence type="ECO:0000256" key="9">
    <source>
        <dbReference type="ARBA" id="ARBA00023277"/>
    </source>
</evidence>
<dbReference type="AlphaFoldDB" id="Q944U5"/>
<gene>
    <name evidence="16" type="primary">chi2-2</name>
</gene>
<dbReference type="PROSITE" id="PS00774">
    <property type="entry name" value="CHITINASE_19_2"/>
    <property type="match status" value="1"/>
</dbReference>
<evidence type="ECO:0000256" key="10">
    <source>
        <dbReference type="ARBA" id="ARBA00023295"/>
    </source>
</evidence>
<protein>
    <recommendedName>
        <fullName evidence="2">chitinase</fullName>
        <ecNumber evidence="2">3.2.1.14</ecNumber>
    </recommendedName>
</protein>
<dbReference type="GO" id="GO:0006032">
    <property type="term" value="P:chitin catabolic process"/>
    <property type="evidence" value="ECO:0007669"/>
    <property type="project" value="UniProtKB-KW"/>
</dbReference>
<evidence type="ECO:0000256" key="14">
    <source>
        <dbReference type="SAM" id="SignalP"/>
    </source>
</evidence>
<feature type="active site" description="Proton donor" evidence="12">
    <location>
        <position position="86"/>
    </location>
</feature>
<keyword evidence="11" id="KW-0624">Polysaccharide degradation</keyword>
<reference evidence="16" key="1">
    <citation type="journal article" date="2004" name="Plant Sci.">
        <title>Molecular cloning, characterization, and expression analysis of two class II chitinase genes from the strawberry plant.</title>
        <authorList>
            <person name="Khan A.A."/>
            <person name="Shih D.S."/>
        </authorList>
    </citation>
    <scope>NUCLEOTIDE SEQUENCE</scope>
</reference>
<keyword evidence="10" id="KW-0326">Glycosidase</keyword>
<dbReference type="GO" id="GO:0008061">
    <property type="term" value="F:chitin binding"/>
    <property type="evidence" value="ECO:0007669"/>
    <property type="project" value="UniProtKB-KW"/>
</dbReference>
<dbReference type="EC" id="3.2.1.14" evidence="2"/>
<proteinExistence type="evidence at transcript level"/>
<evidence type="ECO:0000259" key="15">
    <source>
        <dbReference type="PROSITE" id="PS00774"/>
    </source>
</evidence>
<dbReference type="Gene3D" id="1.10.530.10">
    <property type="match status" value="1"/>
</dbReference>
<feature type="domain" description="Glycoside hydrolase family 19 catalytic" evidence="15">
    <location>
        <begin position="167"/>
        <end position="177"/>
    </location>
</feature>
<dbReference type="GO" id="GO:0050832">
    <property type="term" value="P:defense response to fungus"/>
    <property type="evidence" value="ECO:0007669"/>
    <property type="project" value="TreeGrafter"/>
</dbReference>
<dbReference type="InterPro" id="IPR000726">
    <property type="entry name" value="Glyco_hydro_19_cat"/>
</dbReference>
<evidence type="ECO:0000256" key="7">
    <source>
        <dbReference type="ARBA" id="ARBA00023024"/>
    </source>
</evidence>
<dbReference type="PANTHER" id="PTHR22595:SF171">
    <property type="entry name" value="BASIC ENDOCHITINASE B"/>
    <property type="match status" value="1"/>
</dbReference>
<evidence type="ECO:0000256" key="8">
    <source>
        <dbReference type="ARBA" id="ARBA00023157"/>
    </source>
</evidence>
<dbReference type="EMBL" id="AF420225">
    <property type="protein sequence ID" value="AAL16893.1"/>
    <property type="molecule type" value="mRNA"/>
</dbReference>
<dbReference type="Pfam" id="PF00182">
    <property type="entry name" value="Glyco_hydro_19"/>
    <property type="match status" value="1"/>
</dbReference>
<keyword evidence="5" id="KW-0378">Hydrolase</keyword>
<evidence type="ECO:0000256" key="6">
    <source>
        <dbReference type="ARBA" id="ARBA00022821"/>
    </source>
</evidence>